<feature type="domain" description="DUF559" evidence="1">
    <location>
        <begin position="12"/>
        <end position="116"/>
    </location>
</feature>
<dbReference type="PANTHER" id="PTHR38590">
    <property type="entry name" value="BLL0828 PROTEIN"/>
    <property type="match status" value="1"/>
</dbReference>
<dbReference type="InterPro" id="IPR011335">
    <property type="entry name" value="Restrct_endonuc-II-like"/>
</dbReference>
<evidence type="ECO:0000259" key="1">
    <source>
        <dbReference type="Pfam" id="PF04480"/>
    </source>
</evidence>
<reference evidence="2 3" key="1">
    <citation type="submission" date="2016-07" db="EMBL/GenBank/DDBJ databases">
        <title>Genomic analysis of zinc-resistant bacterium Mucilaginibacter pedocola TBZ30.</title>
        <authorList>
            <person name="Huang J."/>
            <person name="Tang J."/>
        </authorList>
    </citation>
    <scope>NUCLEOTIDE SEQUENCE [LARGE SCALE GENOMIC DNA]</scope>
    <source>
        <strain evidence="2 3">TBZ30</strain>
    </source>
</reference>
<accession>A0A1S9P7N6</accession>
<gene>
    <name evidence="2" type="ORF">BC343_17915</name>
</gene>
<sequence>MKRKIIPYNPKLKLLARKLRNDTTLGEALLWKELNGKQMHGFDFHRQKPLLNYIADFFCQELNLVIEVDGSYHNHDEQCRLDDAREVELAEYNLTVLRFTEMEVRKDMVNVLRTIEGYILGYKENNV</sequence>
<keyword evidence="3" id="KW-1185">Reference proteome</keyword>
<dbReference type="STRING" id="1792845.BC343_17915"/>
<evidence type="ECO:0000313" key="2">
    <source>
        <dbReference type="EMBL" id="OOQ56857.1"/>
    </source>
</evidence>
<dbReference type="Proteomes" id="UP000189739">
    <property type="component" value="Unassembled WGS sequence"/>
</dbReference>
<dbReference type="GO" id="GO:0008168">
    <property type="term" value="F:methyltransferase activity"/>
    <property type="evidence" value="ECO:0007669"/>
    <property type="project" value="UniProtKB-KW"/>
</dbReference>
<dbReference type="PANTHER" id="PTHR38590:SF1">
    <property type="entry name" value="BLL0828 PROTEIN"/>
    <property type="match status" value="1"/>
</dbReference>
<dbReference type="GO" id="GO:0032259">
    <property type="term" value="P:methylation"/>
    <property type="evidence" value="ECO:0007669"/>
    <property type="project" value="UniProtKB-KW"/>
</dbReference>
<dbReference type="CDD" id="cd01038">
    <property type="entry name" value="Endonuclease_DUF559"/>
    <property type="match status" value="1"/>
</dbReference>
<proteinExistence type="predicted"/>
<keyword evidence="2" id="KW-0808">Transferase</keyword>
<protein>
    <submittedName>
        <fullName evidence="2">DNA methylase</fullName>
    </submittedName>
</protein>
<keyword evidence="2" id="KW-0489">Methyltransferase</keyword>
<evidence type="ECO:0000313" key="3">
    <source>
        <dbReference type="Proteomes" id="UP000189739"/>
    </source>
</evidence>
<comment type="caution">
    <text evidence="2">The sequence shown here is derived from an EMBL/GenBank/DDBJ whole genome shotgun (WGS) entry which is preliminary data.</text>
</comment>
<dbReference type="SUPFAM" id="SSF52980">
    <property type="entry name" value="Restriction endonuclease-like"/>
    <property type="match status" value="1"/>
</dbReference>
<dbReference type="InterPro" id="IPR007569">
    <property type="entry name" value="DUF559"/>
</dbReference>
<organism evidence="2 3">
    <name type="scientific">Mucilaginibacter pedocola</name>
    <dbReference type="NCBI Taxonomy" id="1792845"/>
    <lineage>
        <taxon>Bacteria</taxon>
        <taxon>Pseudomonadati</taxon>
        <taxon>Bacteroidota</taxon>
        <taxon>Sphingobacteriia</taxon>
        <taxon>Sphingobacteriales</taxon>
        <taxon>Sphingobacteriaceae</taxon>
        <taxon>Mucilaginibacter</taxon>
    </lineage>
</organism>
<dbReference type="AlphaFoldDB" id="A0A1S9P7N6"/>
<dbReference type="RefSeq" id="WP_078351272.1">
    <property type="nucleotide sequence ID" value="NZ_MBTF01000038.1"/>
</dbReference>
<dbReference type="Pfam" id="PF04480">
    <property type="entry name" value="DUF559"/>
    <property type="match status" value="1"/>
</dbReference>
<dbReference type="InterPro" id="IPR047216">
    <property type="entry name" value="Endonuclease_DUF559_bact"/>
</dbReference>
<dbReference type="OrthoDB" id="9798754at2"/>
<dbReference type="EMBL" id="MBTF01000038">
    <property type="protein sequence ID" value="OOQ56857.1"/>
    <property type="molecule type" value="Genomic_DNA"/>
</dbReference>
<dbReference type="Gene3D" id="3.40.960.10">
    <property type="entry name" value="VSR Endonuclease"/>
    <property type="match status" value="1"/>
</dbReference>
<name>A0A1S9P7N6_9SPHI</name>